<comment type="caution">
    <text evidence="1">The sequence shown here is derived from an EMBL/GenBank/DDBJ whole genome shotgun (WGS) entry which is preliminary data.</text>
</comment>
<dbReference type="GO" id="GO:0032259">
    <property type="term" value="P:methylation"/>
    <property type="evidence" value="ECO:0007669"/>
    <property type="project" value="UniProtKB-KW"/>
</dbReference>
<keyword evidence="2" id="KW-1185">Reference proteome</keyword>
<dbReference type="RefSeq" id="WP_115123898.1">
    <property type="nucleotide sequence ID" value="NZ_QRAO01000003.1"/>
</dbReference>
<accession>A0A370QAS7</accession>
<dbReference type="PANTHER" id="PTHR43861">
    <property type="entry name" value="TRANS-ACONITATE 2-METHYLTRANSFERASE-RELATED"/>
    <property type="match status" value="1"/>
</dbReference>
<gene>
    <name evidence="1" type="ORF">C8D94_103311</name>
</gene>
<dbReference type="InterPro" id="IPR029063">
    <property type="entry name" value="SAM-dependent_MTases_sf"/>
</dbReference>
<dbReference type="EMBL" id="QRAO01000003">
    <property type="protein sequence ID" value="RDK85484.1"/>
    <property type="molecule type" value="Genomic_DNA"/>
</dbReference>
<name>A0A370QAS7_9FLAO</name>
<protein>
    <submittedName>
        <fullName evidence="1">Methyltransferase family protein</fullName>
    </submittedName>
</protein>
<dbReference type="AlphaFoldDB" id="A0A370QAS7"/>
<keyword evidence="1" id="KW-0808">Transferase</keyword>
<organism evidence="1 2">
    <name type="scientific">Marinirhabdus gelatinilytica</name>
    <dbReference type="NCBI Taxonomy" id="1703343"/>
    <lineage>
        <taxon>Bacteria</taxon>
        <taxon>Pseudomonadati</taxon>
        <taxon>Bacteroidota</taxon>
        <taxon>Flavobacteriia</taxon>
        <taxon>Flavobacteriales</taxon>
        <taxon>Flavobacteriaceae</taxon>
    </lineage>
</organism>
<dbReference type="OrthoDB" id="9789123at2"/>
<evidence type="ECO:0000313" key="2">
    <source>
        <dbReference type="Proteomes" id="UP000255317"/>
    </source>
</evidence>
<keyword evidence="1" id="KW-0489">Methyltransferase</keyword>
<proteinExistence type="predicted"/>
<evidence type="ECO:0000313" key="1">
    <source>
        <dbReference type="EMBL" id="RDK85484.1"/>
    </source>
</evidence>
<reference evidence="1 2" key="1">
    <citation type="submission" date="2018-07" db="EMBL/GenBank/DDBJ databases">
        <title>Genomic Encyclopedia of Type Strains, Phase IV (KMG-IV): sequencing the most valuable type-strain genomes for metagenomic binning, comparative biology and taxonomic classification.</title>
        <authorList>
            <person name="Goeker M."/>
        </authorList>
    </citation>
    <scope>NUCLEOTIDE SEQUENCE [LARGE SCALE GENOMIC DNA]</scope>
    <source>
        <strain evidence="1 2">DSM 101478</strain>
    </source>
</reference>
<sequence length="194" mass="22924">MNILDKFHHWRRRRRWNKQYRSGRWKSLKSDLEASRYFKIKQDLEAFAPKNPSILDIGCGDGVLNERLGDFEFSYFLGVDFSSESIKQAQGKNLPKSEFEHCDVLHFVPEQTFDAIIFNESFYYIPDTEKSRVLQLLLDHLSPEGVLIVSIFRDGPGCWEYFKEHPNLKELDHETITTSKEMTYWKIGAYKCSR</sequence>
<dbReference type="GO" id="GO:0008168">
    <property type="term" value="F:methyltransferase activity"/>
    <property type="evidence" value="ECO:0007669"/>
    <property type="project" value="UniProtKB-KW"/>
</dbReference>
<dbReference type="Gene3D" id="3.40.50.150">
    <property type="entry name" value="Vaccinia Virus protein VP39"/>
    <property type="match status" value="1"/>
</dbReference>
<dbReference type="SUPFAM" id="SSF53335">
    <property type="entry name" value="S-adenosyl-L-methionine-dependent methyltransferases"/>
    <property type="match status" value="1"/>
</dbReference>
<dbReference type="CDD" id="cd02440">
    <property type="entry name" value="AdoMet_MTases"/>
    <property type="match status" value="1"/>
</dbReference>
<dbReference type="Proteomes" id="UP000255317">
    <property type="component" value="Unassembled WGS sequence"/>
</dbReference>
<dbReference type="Pfam" id="PF13489">
    <property type="entry name" value="Methyltransf_23"/>
    <property type="match status" value="1"/>
</dbReference>